<evidence type="ECO:0000313" key="3">
    <source>
        <dbReference type="Proteomes" id="UP001321760"/>
    </source>
</evidence>
<keyword evidence="3" id="KW-1185">Reference proteome</keyword>
<feature type="region of interest" description="Disordered" evidence="1">
    <location>
        <begin position="224"/>
        <end position="294"/>
    </location>
</feature>
<reference evidence="2" key="1">
    <citation type="journal article" date="2023" name="Mol. Phylogenet. Evol.">
        <title>Genome-scale phylogeny and comparative genomics of the fungal order Sordariales.</title>
        <authorList>
            <person name="Hensen N."/>
            <person name="Bonometti L."/>
            <person name="Westerberg I."/>
            <person name="Brannstrom I.O."/>
            <person name="Guillou S."/>
            <person name="Cros-Aarteil S."/>
            <person name="Calhoun S."/>
            <person name="Haridas S."/>
            <person name="Kuo A."/>
            <person name="Mondo S."/>
            <person name="Pangilinan J."/>
            <person name="Riley R."/>
            <person name="LaButti K."/>
            <person name="Andreopoulos B."/>
            <person name="Lipzen A."/>
            <person name="Chen C."/>
            <person name="Yan M."/>
            <person name="Daum C."/>
            <person name="Ng V."/>
            <person name="Clum A."/>
            <person name="Steindorff A."/>
            <person name="Ohm R.A."/>
            <person name="Martin F."/>
            <person name="Silar P."/>
            <person name="Natvig D.O."/>
            <person name="Lalanne C."/>
            <person name="Gautier V."/>
            <person name="Ament-Velasquez S.L."/>
            <person name="Kruys A."/>
            <person name="Hutchinson M.I."/>
            <person name="Powell A.J."/>
            <person name="Barry K."/>
            <person name="Miller A.N."/>
            <person name="Grigoriev I.V."/>
            <person name="Debuchy R."/>
            <person name="Gladieux P."/>
            <person name="Hiltunen Thoren M."/>
            <person name="Johannesson H."/>
        </authorList>
    </citation>
    <scope>NUCLEOTIDE SEQUENCE</scope>
    <source>
        <strain evidence="2">PSN243</strain>
    </source>
</reference>
<gene>
    <name evidence="2" type="ORF">QBC34DRAFT_391755</name>
</gene>
<protein>
    <recommendedName>
        <fullName evidence="4">C2H2-type domain-containing protein</fullName>
    </recommendedName>
</protein>
<feature type="compositionally biased region" description="Low complexity" evidence="1">
    <location>
        <begin position="35"/>
        <end position="76"/>
    </location>
</feature>
<feature type="region of interest" description="Disordered" evidence="1">
    <location>
        <begin position="35"/>
        <end position="178"/>
    </location>
</feature>
<sequence>MTQPASAAIVHERETASPYDHLRVAKLSCVDGYAATSKSSGASESEASRSPSPSTESSNYYAASTTSSWATSTAGTEFVFPNEDEAERCGHKWDEDSPRMVDRPTTPANRVSRFMNRLPARSSSRPSSLRNAISARGGPEAETPSFESHETDTSESECETAKKSDDESDSDNDNDWSGQNGNLESLVITAVDGDLALAAHLIPLLHRDFSLTIKSKVESWQYTAATSNGDGSPDGSGSGDKTSYSETSPDQSPGISRKRRRTGFDDEARKGVGGWDEDEDEDEDGMKVPGHTAVDPQRMLACPFHKHDSVKYGIQHGNSGSGKKHRYRACTGPGFKSIQRLKEHLKRVHSPVRCERCHEIFPGTDRAACLSRLAEHRKMDVSCKLGDPSKKEGIDEAQWAALDKQNRKKNQETHRVEKWFEIWDVLFPGKERPKSPWHDIAEPMLPMASSSPSKDAEAFSNLFLHIMDHKVAQGDINLNDPAQRRHGIKSVAQMAYKAHMNLRPKLSPETSSSDSRNRLSLAGGSSTQLSDPATTASHQLTAMTAGTSIASGHASQGGRSQSYTLNNTPYGMRVPRTMPPQRQFIAASPMPSGSDMPPPIQPSPLQTSGIPAFGGMNAGDPSAPYYYQYVFTPPQGSWAPNNAVGFPPGHMAGMSQDFGMGGATFFGETQNYGTGPTDGA</sequence>
<feature type="compositionally biased region" description="Low complexity" evidence="1">
    <location>
        <begin position="116"/>
        <end position="132"/>
    </location>
</feature>
<feature type="region of interest" description="Disordered" evidence="1">
    <location>
        <begin position="550"/>
        <end position="570"/>
    </location>
</feature>
<accession>A0AAV9H584</accession>
<evidence type="ECO:0000313" key="2">
    <source>
        <dbReference type="EMBL" id="KAK4455190.1"/>
    </source>
</evidence>
<dbReference type="PANTHER" id="PTHR38166">
    <property type="entry name" value="C2H2-TYPE DOMAIN-CONTAINING PROTEIN-RELATED"/>
    <property type="match status" value="1"/>
</dbReference>
<dbReference type="PANTHER" id="PTHR38166:SF1">
    <property type="entry name" value="C2H2-TYPE DOMAIN-CONTAINING PROTEIN"/>
    <property type="match status" value="1"/>
</dbReference>
<feature type="compositionally biased region" description="Polar residues" evidence="1">
    <location>
        <begin position="550"/>
        <end position="569"/>
    </location>
</feature>
<organism evidence="2 3">
    <name type="scientific">Podospora aff. communis PSN243</name>
    <dbReference type="NCBI Taxonomy" id="3040156"/>
    <lineage>
        <taxon>Eukaryota</taxon>
        <taxon>Fungi</taxon>
        <taxon>Dikarya</taxon>
        <taxon>Ascomycota</taxon>
        <taxon>Pezizomycotina</taxon>
        <taxon>Sordariomycetes</taxon>
        <taxon>Sordariomycetidae</taxon>
        <taxon>Sordariales</taxon>
        <taxon>Podosporaceae</taxon>
        <taxon>Podospora</taxon>
    </lineage>
</organism>
<dbReference type="Proteomes" id="UP001321760">
    <property type="component" value="Unassembled WGS sequence"/>
</dbReference>
<evidence type="ECO:0000256" key="1">
    <source>
        <dbReference type="SAM" id="MobiDB-lite"/>
    </source>
</evidence>
<name>A0AAV9H584_9PEZI</name>
<feature type="region of interest" description="Disordered" evidence="1">
    <location>
        <begin position="502"/>
        <end position="535"/>
    </location>
</feature>
<dbReference type="AlphaFoldDB" id="A0AAV9H584"/>
<feature type="compositionally biased region" description="Polar residues" evidence="1">
    <location>
        <begin position="523"/>
        <end position="535"/>
    </location>
</feature>
<feature type="compositionally biased region" description="Polar residues" evidence="1">
    <location>
        <begin position="241"/>
        <end position="254"/>
    </location>
</feature>
<feature type="compositionally biased region" description="Basic and acidic residues" evidence="1">
    <location>
        <begin position="87"/>
        <end position="102"/>
    </location>
</feature>
<evidence type="ECO:0008006" key="4">
    <source>
        <dbReference type="Google" id="ProtNLM"/>
    </source>
</evidence>
<feature type="compositionally biased region" description="Acidic residues" evidence="1">
    <location>
        <begin position="275"/>
        <end position="284"/>
    </location>
</feature>
<dbReference type="EMBL" id="MU865915">
    <property type="protein sequence ID" value="KAK4455190.1"/>
    <property type="molecule type" value="Genomic_DNA"/>
</dbReference>
<comment type="caution">
    <text evidence="2">The sequence shown here is derived from an EMBL/GenBank/DDBJ whole genome shotgun (WGS) entry which is preliminary data.</text>
</comment>
<proteinExistence type="predicted"/>
<reference evidence="2" key="2">
    <citation type="submission" date="2023-05" db="EMBL/GenBank/DDBJ databases">
        <authorList>
            <consortium name="Lawrence Berkeley National Laboratory"/>
            <person name="Steindorff A."/>
            <person name="Hensen N."/>
            <person name="Bonometti L."/>
            <person name="Westerberg I."/>
            <person name="Brannstrom I.O."/>
            <person name="Guillou S."/>
            <person name="Cros-Aarteil S."/>
            <person name="Calhoun S."/>
            <person name="Haridas S."/>
            <person name="Kuo A."/>
            <person name="Mondo S."/>
            <person name="Pangilinan J."/>
            <person name="Riley R."/>
            <person name="Labutti K."/>
            <person name="Andreopoulos B."/>
            <person name="Lipzen A."/>
            <person name="Chen C."/>
            <person name="Yanf M."/>
            <person name="Daum C."/>
            <person name="Ng V."/>
            <person name="Clum A."/>
            <person name="Ohm R."/>
            <person name="Martin F."/>
            <person name="Silar P."/>
            <person name="Natvig D."/>
            <person name="Lalanne C."/>
            <person name="Gautier V."/>
            <person name="Ament-Velasquez S.L."/>
            <person name="Kruys A."/>
            <person name="Hutchinson M.I."/>
            <person name="Powell A.J."/>
            <person name="Barry K."/>
            <person name="Miller A.N."/>
            <person name="Grigoriev I.V."/>
            <person name="Debuchy R."/>
            <person name="Gladieux P."/>
            <person name="Thoren M.H."/>
            <person name="Johannesson H."/>
        </authorList>
    </citation>
    <scope>NUCLEOTIDE SEQUENCE</scope>
    <source>
        <strain evidence="2">PSN243</strain>
    </source>
</reference>